<comment type="similarity">
    <text evidence="1">Belongs to the cyclin family.</text>
</comment>
<dbReference type="InterPro" id="IPR036915">
    <property type="entry name" value="Cyclin-like_sf"/>
</dbReference>
<accession>I7M2Y7</accession>
<organism evidence="4 5">
    <name type="scientific">Tetrahymena thermophila (strain SB210)</name>
    <dbReference type="NCBI Taxonomy" id="312017"/>
    <lineage>
        <taxon>Eukaryota</taxon>
        <taxon>Sar</taxon>
        <taxon>Alveolata</taxon>
        <taxon>Ciliophora</taxon>
        <taxon>Intramacronucleata</taxon>
        <taxon>Oligohymenophorea</taxon>
        <taxon>Hymenostomatida</taxon>
        <taxon>Tetrahymenina</taxon>
        <taxon>Tetrahymenidae</taxon>
        <taxon>Tetrahymena</taxon>
    </lineage>
</organism>
<keyword evidence="5" id="KW-1185">Reference proteome</keyword>
<evidence type="ECO:0000256" key="1">
    <source>
        <dbReference type="RuleBase" id="RU000383"/>
    </source>
</evidence>
<evidence type="ECO:0000259" key="3">
    <source>
        <dbReference type="SMART" id="SM00385"/>
    </source>
</evidence>
<dbReference type="RefSeq" id="XP_001021883.2">
    <property type="nucleotide sequence ID" value="XM_001021883.2"/>
</dbReference>
<keyword evidence="1" id="KW-0195">Cyclin</keyword>
<proteinExistence type="inferred from homology"/>
<evidence type="ECO:0000313" key="4">
    <source>
        <dbReference type="EMBL" id="EAS01638.2"/>
    </source>
</evidence>
<gene>
    <name evidence="4" type="ORF">TTHERM_00933270</name>
</gene>
<protein>
    <submittedName>
        <fullName evidence="4">Amine-terminal domain cyclin</fullName>
    </submittedName>
</protein>
<feature type="domain" description="Cyclin-like" evidence="3">
    <location>
        <begin position="411"/>
        <end position="497"/>
    </location>
</feature>
<dbReference type="OrthoDB" id="5590282at2759"/>
<feature type="region of interest" description="Disordered" evidence="2">
    <location>
        <begin position="173"/>
        <end position="203"/>
    </location>
</feature>
<dbReference type="InParanoid" id="I7M2Y7"/>
<dbReference type="SUPFAM" id="SSF47954">
    <property type="entry name" value="Cyclin-like"/>
    <property type="match status" value="1"/>
</dbReference>
<dbReference type="eggNOG" id="KOG0655">
    <property type="taxonomic scope" value="Eukaryota"/>
</dbReference>
<dbReference type="Gene3D" id="1.10.472.10">
    <property type="entry name" value="Cyclin-like"/>
    <property type="match status" value="2"/>
</dbReference>
<reference evidence="5" key="1">
    <citation type="journal article" date="2006" name="PLoS Biol.">
        <title>Macronuclear genome sequence of the ciliate Tetrahymena thermophila, a model eukaryote.</title>
        <authorList>
            <person name="Eisen J.A."/>
            <person name="Coyne R.S."/>
            <person name="Wu M."/>
            <person name="Wu D."/>
            <person name="Thiagarajan M."/>
            <person name="Wortman J.R."/>
            <person name="Badger J.H."/>
            <person name="Ren Q."/>
            <person name="Amedeo P."/>
            <person name="Jones K.M."/>
            <person name="Tallon L.J."/>
            <person name="Delcher A.L."/>
            <person name="Salzberg S.L."/>
            <person name="Silva J.C."/>
            <person name="Haas B.J."/>
            <person name="Majoros W.H."/>
            <person name="Farzad M."/>
            <person name="Carlton J.M."/>
            <person name="Smith R.K. Jr."/>
            <person name="Garg J."/>
            <person name="Pearlman R.E."/>
            <person name="Karrer K.M."/>
            <person name="Sun L."/>
            <person name="Manning G."/>
            <person name="Elde N.C."/>
            <person name="Turkewitz A.P."/>
            <person name="Asai D.J."/>
            <person name="Wilkes D.E."/>
            <person name="Wang Y."/>
            <person name="Cai H."/>
            <person name="Collins K."/>
            <person name="Stewart B.A."/>
            <person name="Lee S.R."/>
            <person name="Wilamowska K."/>
            <person name="Weinberg Z."/>
            <person name="Ruzzo W.L."/>
            <person name="Wloga D."/>
            <person name="Gaertig J."/>
            <person name="Frankel J."/>
            <person name="Tsao C.-C."/>
            <person name="Gorovsky M.A."/>
            <person name="Keeling P.J."/>
            <person name="Waller R.F."/>
            <person name="Patron N.J."/>
            <person name="Cherry J.M."/>
            <person name="Stover N.A."/>
            <person name="Krieger C.J."/>
            <person name="del Toro C."/>
            <person name="Ryder H.F."/>
            <person name="Williamson S.C."/>
            <person name="Barbeau R.A."/>
            <person name="Hamilton E.P."/>
            <person name="Orias E."/>
        </authorList>
    </citation>
    <scope>NUCLEOTIDE SEQUENCE [LARGE SCALE GENOMIC DNA]</scope>
    <source>
        <strain evidence="5">SB210</strain>
    </source>
</reference>
<dbReference type="Proteomes" id="UP000009168">
    <property type="component" value="Unassembled WGS sequence"/>
</dbReference>
<name>I7M2Y7_TETTS</name>
<feature type="compositionally biased region" description="Polar residues" evidence="2">
    <location>
        <begin position="173"/>
        <end position="193"/>
    </location>
</feature>
<dbReference type="PANTHER" id="PTHR10177">
    <property type="entry name" value="CYCLINS"/>
    <property type="match status" value="1"/>
</dbReference>
<dbReference type="AlphaFoldDB" id="I7M2Y7"/>
<dbReference type="FunFam" id="1.10.472.10:FF:000057">
    <property type="entry name" value="Cyclin N-terminal domain containing 2"/>
    <property type="match status" value="1"/>
</dbReference>
<dbReference type="InterPro" id="IPR006671">
    <property type="entry name" value="Cyclin_N"/>
</dbReference>
<dbReference type="STRING" id="312017.I7M2Y7"/>
<dbReference type="KEGG" id="tet:TTHERM_00933270"/>
<dbReference type="InterPro" id="IPR013763">
    <property type="entry name" value="Cyclin-like_dom"/>
</dbReference>
<evidence type="ECO:0000313" key="5">
    <source>
        <dbReference type="Proteomes" id="UP000009168"/>
    </source>
</evidence>
<dbReference type="GeneID" id="7839808"/>
<sequence length="695" mass="81764">MSKLLSFFLVENKQSNIVFKQNISSKTTNPAVPIQKQNNQSSAAIIQSANINIHNNKNKKVQKSECKRQLKITQLMQNTKQSQPTQPFQQINKCGQKIINNKPKEQQQQQKLKQNSIIIQTSQQQKTDQTIYNSPPYCMLTQEEKGGQLNNLQQYVEKQQVKQLNHKPAQIDQFSSSSLQNQETETQITNDSPCSPPYQISSSNNQNLKLKKTKLRSFEKEEDILVSEFEINFCKKKCQESSQQIFEASPEFTQEGGQQQIFEFRKKQISFLSQNTCDNDESYFTSFNDNFQAAQDLFTCTETLSPNCFAMNESPQSDSETQKLQLSQQNNKLSLKNRLKIIDSTSKQSHKNELDDFEKNITIQSAEKELNYQQEYIDNLMKLEKDYYFECSIFENKNCQIDRKMRYIVINWIFELCSDYNLNRQTCQTAINIFDRYISKKISSINKQNIQLIAATCVYISSKKEEQVSPKLKHFIESTKNVFTVNQFLNQELDILNILNFKINGVCFEEWLQNICQYWDEFINQVQNSQYHQKIYFNNKTEESKLRYSQLQKVIDLIQLDEESNNYNKSNIVLALIYLVYGIYSQDFLLNDVVTYFSSINMYYHRDYFQQYNKLMLSFKQFIFINNAHFSTALNEESFIQAIQYVSKFFGYFQKPQQSQKVIENNTECIQKQFIIENGLEFILDMKNQQQTKSS</sequence>
<dbReference type="InterPro" id="IPR039361">
    <property type="entry name" value="Cyclin"/>
</dbReference>
<dbReference type="Pfam" id="PF00134">
    <property type="entry name" value="Cyclin_N"/>
    <property type="match status" value="1"/>
</dbReference>
<dbReference type="EMBL" id="GG662564">
    <property type="protein sequence ID" value="EAS01638.2"/>
    <property type="molecule type" value="Genomic_DNA"/>
</dbReference>
<evidence type="ECO:0000256" key="2">
    <source>
        <dbReference type="SAM" id="MobiDB-lite"/>
    </source>
</evidence>
<dbReference type="SMART" id="SM00385">
    <property type="entry name" value="CYCLIN"/>
    <property type="match status" value="1"/>
</dbReference>